<feature type="compositionally biased region" description="Basic and acidic residues" evidence="1">
    <location>
        <begin position="439"/>
        <end position="451"/>
    </location>
</feature>
<dbReference type="SMART" id="SM00530">
    <property type="entry name" value="HTH_XRE"/>
    <property type="match status" value="1"/>
</dbReference>
<feature type="compositionally biased region" description="Basic residues" evidence="1">
    <location>
        <begin position="473"/>
        <end position="484"/>
    </location>
</feature>
<dbReference type="InterPro" id="IPR027417">
    <property type="entry name" value="P-loop_NTPase"/>
</dbReference>
<dbReference type="InterPro" id="IPR001387">
    <property type="entry name" value="Cro/C1-type_HTH"/>
</dbReference>
<dbReference type="SUPFAM" id="SSF52540">
    <property type="entry name" value="P-loop containing nucleoside triphosphate hydrolases"/>
    <property type="match status" value="1"/>
</dbReference>
<dbReference type="Pfam" id="PF13560">
    <property type="entry name" value="HTH_31"/>
    <property type="match status" value="1"/>
</dbReference>
<proteinExistence type="predicted"/>
<feature type="region of interest" description="Disordered" evidence="1">
    <location>
        <begin position="419"/>
        <end position="490"/>
    </location>
</feature>
<dbReference type="EMBL" id="JBHSKJ010000011">
    <property type="protein sequence ID" value="MFC5147070.1"/>
    <property type="molecule type" value="Genomic_DNA"/>
</dbReference>
<reference evidence="4" key="1">
    <citation type="journal article" date="2019" name="Int. J. Syst. Evol. Microbiol.">
        <title>The Global Catalogue of Microorganisms (GCM) 10K type strain sequencing project: providing services to taxonomists for standard genome sequencing and annotation.</title>
        <authorList>
            <consortium name="The Broad Institute Genomics Platform"/>
            <consortium name="The Broad Institute Genome Sequencing Center for Infectious Disease"/>
            <person name="Wu L."/>
            <person name="Ma J."/>
        </authorList>
    </citation>
    <scope>NUCLEOTIDE SEQUENCE [LARGE SCALE GENOMIC DNA]</scope>
    <source>
        <strain evidence="4">CGMCC 4.1641</strain>
    </source>
</reference>
<dbReference type="RefSeq" id="WP_382044339.1">
    <property type="nucleotide sequence ID" value="NZ_JBHSKJ010000011.1"/>
</dbReference>
<feature type="region of interest" description="Disordered" evidence="1">
    <location>
        <begin position="63"/>
        <end position="92"/>
    </location>
</feature>
<dbReference type="PANTHER" id="PTHR47691">
    <property type="entry name" value="REGULATOR-RELATED"/>
    <property type="match status" value="1"/>
</dbReference>
<comment type="caution">
    <text evidence="3">The sequence shown here is derived from an EMBL/GenBank/DDBJ whole genome shotgun (WGS) entry which is preliminary data.</text>
</comment>
<name>A0ABW0A069_9ACTN</name>
<sequence length="490" mass="51911">MTFGVTLRERRLEQGLSLTGLSKLIHYSKGHLSRIESGDKRASEDLARRCDEALGARGELLSAHRTGSARRPSRRTSRPPFQLPPGASHFTGRHEETDALDAAAARPDPARGGSVPLVLIDGKPGVGKTALALRWAHRNAAAFPDGVLFHDLGAYGPAGSAVRPDEALTAGLHALGVEHGAEPADPRERAALYRSLLSGRSVLVVIDNAASADEVRALLPGAPGCTVLVTSRSRMAGLVARDGAERLSLQPLSPAESSLLLARTAPSGLRDACSGTVSALAEHCGLLPLALRIAAERLSAFPPGQLDGVVRELGEPEALLDFLDCPDDTTASVRAAFSWSYGRLGEDAARAFRLIGPRAGAGMPVTDAAGLLGVPEAAAARLMEVLRQNNLLELTAPGRYRCDSLLGAYAAELAVRDQRRTRAGARSMDASSRSSGNTDRPRRLSGDERNFVARCTHPISRPRSGRRAVPLTKARHSAPPRRRTPTPPTT</sequence>
<feature type="domain" description="HTH cro/C1-type" evidence="2">
    <location>
        <begin position="7"/>
        <end position="61"/>
    </location>
</feature>
<protein>
    <submittedName>
        <fullName evidence="3">Helix-turn-helix domain-containing protein</fullName>
    </submittedName>
</protein>
<dbReference type="CDD" id="cd00093">
    <property type="entry name" value="HTH_XRE"/>
    <property type="match status" value="1"/>
</dbReference>
<organism evidence="3 4">
    <name type="scientific">Streptomyces aureoversilis</name>
    <dbReference type="NCBI Taxonomy" id="67277"/>
    <lineage>
        <taxon>Bacteria</taxon>
        <taxon>Bacillati</taxon>
        <taxon>Actinomycetota</taxon>
        <taxon>Actinomycetes</taxon>
        <taxon>Kitasatosporales</taxon>
        <taxon>Streptomycetaceae</taxon>
        <taxon>Streptomyces</taxon>
    </lineage>
</organism>
<keyword evidence="4" id="KW-1185">Reference proteome</keyword>
<evidence type="ECO:0000256" key="1">
    <source>
        <dbReference type="SAM" id="MobiDB-lite"/>
    </source>
</evidence>
<evidence type="ECO:0000313" key="3">
    <source>
        <dbReference type="EMBL" id="MFC5147070.1"/>
    </source>
</evidence>
<feature type="compositionally biased region" description="Basic residues" evidence="1">
    <location>
        <begin position="67"/>
        <end position="77"/>
    </location>
</feature>
<dbReference type="PANTHER" id="PTHR47691:SF3">
    <property type="entry name" value="HTH-TYPE TRANSCRIPTIONAL REGULATOR RV0890C-RELATED"/>
    <property type="match status" value="1"/>
</dbReference>
<feature type="compositionally biased region" description="Polar residues" evidence="1">
    <location>
        <begin position="429"/>
        <end position="438"/>
    </location>
</feature>
<dbReference type="Gene3D" id="1.10.260.40">
    <property type="entry name" value="lambda repressor-like DNA-binding domains"/>
    <property type="match status" value="1"/>
</dbReference>
<dbReference type="PRINTS" id="PR00364">
    <property type="entry name" value="DISEASERSIST"/>
</dbReference>
<dbReference type="InterPro" id="IPR010982">
    <property type="entry name" value="Lambda_DNA-bd_dom_sf"/>
</dbReference>
<evidence type="ECO:0000259" key="2">
    <source>
        <dbReference type="PROSITE" id="PS50943"/>
    </source>
</evidence>
<dbReference type="SUPFAM" id="SSF47413">
    <property type="entry name" value="lambda repressor-like DNA-binding domains"/>
    <property type="match status" value="1"/>
</dbReference>
<dbReference type="Proteomes" id="UP001596222">
    <property type="component" value="Unassembled WGS sequence"/>
</dbReference>
<dbReference type="PROSITE" id="PS50943">
    <property type="entry name" value="HTH_CROC1"/>
    <property type="match status" value="1"/>
</dbReference>
<dbReference type="Gene3D" id="3.40.50.300">
    <property type="entry name" value="P-loop containing nucleotide triphosphate hydrolases"/>
    <property type="match status" value="1"/>
</dbReference>
<gene>
    <name evidence="3" type="ORF">ACFPP6_20570</name>
</gene>
<evidence type="ECO:0000313" key="4">
    <source>
        <dbReference type="Proteomes" id="UP001596222"/>
    </source>
</evidence>
<accession>A0ABW0A069</accession>